<dbReference type="GO" id="GO:0016787">
    <property type="term" value="F:hydrolase activity"/>
    <property type="evidence" value="ECO:0007669"/>
    <property type="project" value="UniProtKB-KW"/>
</dbReference>
<dbReference type="OrthoDB" id="9780765at2"/>
<comment type="caution">
    <text evidence="3">The sequence shown here is derived from an EMBL/GenBank/DDBJ whole genome shotgun (WGS) entry which is preliminary data.</text>
</comment>
<reference evidence="3 4" key="2">
    <citation type="submission" date="2018-08" db="EMBL/GenBank/DDBJ databases">
        <title>The draft genome of Acinetobacter sichuanensis strain WCHAc060041.</title>
        <authorList>
            <person name="Qin J."/>
            <person name="Feng Y."/>
            <person name="Zong Z."/>
        </authorList>
    </citation>
    <scope>NUCLEOTIDE SEQUENCE [LARGE SCALE GENOMIC DNA]</scope>
    <source>
        <strain evidence="3 4">WCHAc060041</strain>
    </source>
</reference>
<evidence type="ECO:0000259" key="1">
    <source>
        <dbReference type="Pfam" id="PF00561"/>
    </source>
</evidence>
<accession>A0A371YR24</accession>
<evidence type="ECO:0000313" key="3">
    <source>
        <dbReference type="EMBL" id="RFC83927.1"/>
    </source>
</evidence>
<evidence type="ECO:0000313" key="4">
    <source>
        <dbReference type="Proteomes" id="UP000240957"/>
    </source>
</evidence>
<dbReference type="SUPFAM" id="SSF53474">
    <property type="entry name" value="alpha/beta-Hydrolases"/>
    <property type="match status" value="1"/>
</dbReference>
<reference evidence="5" key="3">
    <citation type="journal article" date="2019" name="Int. J. Syst. Evol. Microbiol.">
        <title>The Global Catalogue of Microorganisms (GCM) 10K type strain sequencing project: providing services to taxonomists for standard genome sequencing and annotation.</title>
        <authorList>
            <consortium name="The Broad Institute Genomics Platform"/>
            <consortium name="The Broad Institute Genome Sequencing Center for Infectious Disease"/>
            <person name="Wu L."/>
            <person name="Ma J."/>
        </authorList>
    </citation>
    <scope>NUCLEOTIDE SEQUENCE [LARGE SCALE GENOMIC DNA]</scope>
    <source>
        <strain evidence="5">KCTC 62575</strain>
    </source>
</reference>
<dbReference type="Proteomes" id="UP001595455">
    <property type="component" value="Unassembled WGS sequence"/>
</dbReference>
<dbReference type="Pfam" id="PF00561">
    <property type="entry name" value="Abhydrolase_1"/>
    <property type="match status" value="1"/>
</dbReference>
<keyword evidence="5" id="KW-1185">Reference proteome</keyword>
<reference evidence="2" key="1">
    <citation type="journal article" date="2014" name="Int. J. Syst. Evol. Microbiol.">
        <title>Complete genome of a new Firmicutes species belonging to the dominant human colonic microbiota ('Ruminococcus bicirculans') reveals two chromosomes and a selective capacity to utilize plant glucans.</title>
        <authorList>
            <consortium name="NISC Comparative Sequencing Program"/>
            <person name="Wegmann U."/>
            <person name="Louis P."/>
            <person name="Goesmann A."/>
            <person name="Henrissat B."/>
            <person name="Duncan S.H."/>
            <person name="Flint H.J."/>
        </authorList>
    </citation>
    <scope>NUCLEOTIDE SEQUENCE</scope>
    <source>
        <strain evidence="2">KCTC 62575</strain>
    </source>
</reference>
<organism evidence="3 4">
    <name type="scientific">Acinetobacter sichuanensis</name>
    <dbReference type="NCBI Taxonomy" id="2136183"/>
    <lineage>
        <taxon>Bacteria</taxon>
        <taxon>Pseudomonadati</taxon>
        <taxon>Pseudomonadota</taxon>
        <taxon>Gammaproteobacteria</taxon>
        <taxon>Moraxellales</taxon>
        <taxon>Moraxellaceae</taxon>
        <taxon>Acinetobacter</taxon>
    </lineage>
</organism>
<dbReference type="RefSeq" id="WP_107007914.1">
    <property type="nucleotide sequence ID" value="NZ_JBHRSF010000044.1"/>
</dbReference>
<reference evidence="2" key="4">
    <citation type="submission" date="2024-09" db="EMBL/GenBank/DDBJ databases">
        <authorList>
            <person name="Sun Q."/>
            <person name="Mori K."/>
        </authorList>
    </citation>
    <scope>NUCLEOTIDE SEQUENCE</scope>
    <source>
        <strain evidence="2">KCTC 62575</strain>
    </source>
</reference>
<evidence type="ECO:0000313" key="2">
    <source>
        <dbReference type="EMBL" id="MFC2995912.1"/>
    </source>
</evidence>
<name>A0A371YR24_9GAMM</name>
<dbReference type="InterPro" id="IPR000073">
    <property type="entry name" value="AB_hydrolase_1"/>
</dbReference>
<dbReference type="InterPro" id="IPR029058">
    <property type="entry name" value="AB_hydrolase_fold"/>
</dbReference>
<feature type="domain" description="AB hydrolase-1" evidence="1">
    <location>
        <begin position="32"/>
        <end position="279"/>
    </location>
</feature>
<evidence type="ECO:0000313" key="5">
    <source>
        <dbReference type="Proteomes" id="UP001595455"/>
    </source>
</evidence>
<dbReference type="EMBL" id="PYIX02000011">
    <property type="protein sequence ID" value="RFC83927.1"/>
    <property type="molecule type" value="Genomic_DNA"/>
</dbReference>
<dbReference type="Gene3D" id="3.40.50.1820">
    <property type="entry name" value="alpha/beta hydrolase"/>
    <property type="match status" value="1"/>
</dbReference>
<protein>
    <submittedName>
        <fullName evidence="3">Alpha/beta fold hydrolase</fullName>
    </submittedName>
</protein>
<dbReference type="EMBL" id="JBHRSF010000044">
    <property type="protein sequence ID" value="MFC2995912.1"/>
    <property type="molecule type" value="Genomic_DNA"/>
</dbReference>
<dbReference type="AlphaFoldDB" id="A0A371YR24"/>
<keyword evidence="3" id="KW-0378">Hydrolase</keyword>
<gene>
    <name evidence="2" type="ORF">ACFODO_11645</name>
    <name evidence="3" type="ORF">C9E89_008990</name>
</gene>
<dbReference type="Proteomes" id="UP000240957">
    <property type="component" value="Unassembled WGS sequence"/>
</dbReference>
<proteinExistence type="predicted"/>
<sequence>MNTTTKTLQFIHVNPLKLAVYEWGKSSPEQETIVLLHGYPDSAEVWDRLADKLSEQFHVVSYDVRGTGLSDIPARQKHFHSDYLIEDLKQVIAATSPNKAVHLVSYDWGSLQAWEGILGDRLKDQVASYTAMTPSLDAIGWWFRREVQKNSFEGYSNVVKRMTSSSYMVFFQLPVIPELSWRAGLYKVWPKFVAQLQKTTVPVSKTMLKDALHSIALYRENMIKPLFLPSSRKTTIPTHMLILTKDPFVPRAISESMREWVENIEYTEIDANHWVMLSHAEQLAQILSDYIGRHNQSKNAA</sequence>
<dbReference type="PANTHER" id="PTHR43329">
    <property type="entry name" value="EPOXIDE HYDROLASE"/>
    <property type="match status" value="1"/>
</dbReference>